<name>A0A4V1WZ97_9PLEO</name>
<evidence type="ECO:0000256" key="1">
    <source>
        <dbReference type="ARBA" id="ARBA00005725"/>
    </source>
</evidence>
<comment type="caution">
    <text evidence="5">The sequence shown here is derived from an EMBL/GenBank/DDBJ whole genome shotgun (WGS) entry which is preliminary data.</text>
</comment>
<dbReference type="AlphaFoldDB" id="A0A4V1WZ97"/>
<evidence type="ECO:0000256" key="3">
    <source>
        <dbReference type="ARBA" id="ARBA00023002"/>
    </source>
</evidence>
<dbReference type="Pfam" id="PF05368">
    <property type="entry name" value="NmrA"/>
    <property type="match status" value="1"/>
</dbReference>
<dbReference type="InterPro" id="IPR051609">
    <property type="entry name" value="NmrA/Isoflavone_reductase-like"/>
</dbReference>
<comment type="similarity">
    <text evidence="1">Belongs to the NmrA-type oxidoreductase family. Isoflavone reductase subfamily.</text>
</comment>
<dbReference type="PANTHER" id="PTHR47706">
    <property type="entry name" value="NMRA-LIKE FAMILY PROTEIN"/>
    <property type="match status" value="1"/>
</dbReference>
<evidence type="ECO:0000313" key="6">
    <source>
        <dbReference type="Proteomes" id="UP000293823"/>
    </source>
</evidence>
<evidence type="ECO:0000259" key="4">
    <source>
        <dbReference type="Pfam" id="PF05368"/>
    </source>
</evidence>
<evidence type="ECO:0000313" key="5">
    <source>
        <dbReference type="EMBL" id="RYO39788.1"/>
    </source>
</evidence>
<feature type="domain" description="NmrA-like" evidence="4">
    <location>
        <begin position="1"/>
        <end position="211"/>
    </location>
</feature>
<dbReference type="SUPFAM" id="SSF51735">
    <property type="entry name" value="NAD(P)-binding Rossmann-fold domains"/>
    <property type="match status" value="1"/>
</dbReference>
<evidence type="ECO:0000256" key="2">
    <source>
        <dbReference type="ARBA" id="ARBA00022857"/>
    </source>
</evidence>
<dbReference type="EMBL" id="PEJP01000064">
    <property type="protein sequence ID" value="RYO39788.1"/>
    <property type="molecule type" value="Genomic_DNA"/>
</dbReference>
<reference evidence="6" key="1">
    <citation type="journal article" date="2019" name="bioRxiv">
        <title>Genomics, evolutionary history and diagnostics of the Alternaria alternata species group including apple and Asian pear pathotypes.</title>
        <authorList>
            <person name="Armitage A.D."/>
            <person name="Cockerton H.M."/>
            <person name="Sreenivasaprasad S."/>
            <person name="Woodhall J.W."/>
            <person name="Lane C.R."/>
            <person name="Harrison R.J."/>
            <person name="Clarkson J.P."/>
        </authorList>
    </citation>
    <scope>NUCLEOTIDE SEQUENCE [LARGE SCALE GENOMIC DNA]</scope>
    <source>
        <strain evidence="6">RGR 97.0016</strain>
    </source>
</reference>
<gene>
    <name evidence="5" type="ORF">AA0113_g11200</name>
</gene>
<dbReference type="Gene3D" id="3.40.50.720">
    <property type="entry name" value="NAD(P)-binding Rossmann-like Domain"/>
    <property type="match status" value="1"/>
</dbReference>
<dbReference type="PANTHER" id="PTHR47706:SF4">
    <property type="entry name" value="NMRA-LIKE DOMAIN-CONTAINING PROTEIN"/>
    <property type="match status" value="1"/>
</dbReference>
<dbReference type="InterPro" id="IPR036291">
    <property type="entry name" value="NAD(P)-bd_dom_sf"/>
</dbReference>
<dbReference type="GO" id="GO:0016491">
    <property type="term" value="F:oxidoreductase activity"/>
    <property type="evidence" value="ECO:0007669"/>
    <property type="project" value="UniProtKB-KW"/>
</dbReference>
<proteinExistence type="inferred from homology"/>
<dbReference type="OrthoDB" id="419598at2759"/>
<dbReference type="Proteomes" id="UP000293823">
    <property type="component" value="Unassembled WGS sequence"/>
</dbReference>
<keyword evidence="3" id="KW-0560">Oxidoreductase</keyword>
<sequence>MSKQVAIAGGSGNVAQEVIDAILSRGNYKVVVLSRRDAVDSETTRVEWRKAKYHSHALLVVALDGIDTLLSFVATADMEAAFELQKVLIHAAIEAGVQRFAPSEWSSRSESGIAHYAYKDETRNKSNYCLFQPGFFTEYFAVPNATASHLQSFKMFADFEYRRAIILEGSEDSLLTLTTVGDMAKVVALALDYRGKWPTTGGIRGTQTTISGFLRLSERIRGPFQIERLVPDDVNKGELKASWYPIIEPKALPDEYR</sequence>
<organism evidence="5 6">
    <name type="scientific">Alternaria arborescens</name>
    <dbReference type="NCBI Taxonomy" id="156630"/>
    <lineage>
        <taxon>Eukaryota</taxon>
        <taxon>Fungi</taxon>
        <taxon>Dikarya</taxon>
        <taxon>Ascomycota</taxon>
        <taxon>Pezizomycotina</taxon>
        <taxon>Dothideomycetes</taxon>
        <taxon>Pleosporomycetidae</taxon>
        <taxon>Pleosporales</taxon>
        <taxon>Pleosporineae</taxon>
        <taxon>Pleosporaceae</taxon>
        <taxon>Alternaria</taxon>
        <taxon>Alternaria sect. Alternaria</taxon>
    </lineage>
</organism>
<keyword evidence="2" id="KW-0521">NADP</keyword>
<protein>
    <recommendedName>
        <fullName evidence="4">NmrA-like domain-containing protein</fullName>
    </recommendedName>
</protein>
<dbReference type="InterPro" id="IPR008030">
    <property type="entry name" value="NmrA-like"/>
</dbReference>
<keyword evidence="6" id="KW-1185">Reference proteome</keyword>
<accession>A0A4V1WZ97</accession>